<feature type="transmembrane region" description="Helical" evidence="2">
    <location>
        <begin position="194"/>
        <end position="213"/>
    </location>
</feature>
<evidence type="ECO:0000256" key="2">
    <source>
        <dbReference type="SAM" id="Phobius"/>
    </source>
</evidence>
<name>A0A538SQN4_UNCEI</name>
<dbReference type="EMBL" id="VBOT01000013">
    <property type="protein sequence ID" value="TMQ53657.1"/>
    <property type="molecule type" value="Genomic_DNA"/>
</dbReference>
<evidence type="ECO:0000313" key="4">
    <source>
        <dbReference type="Proteomes" id="UP000320184"/>
    </source>
</evidence>
<dbReference type="PANTHER" id="PTHR43298">
    <property type="entry name" value="MULTIDRUG RESISTANCE PROTEIN NORM-RELATED"/>
    <property type="match status" value="1"/>
</dbReference>
<dbReference type="GO" id="GO:0015297">
    <property type="term" value="F:antiporter activity"/>
    <property type="evidence" value="ECO:0007669"/>
    <property type="project" value="InterPro"/>
</dbReference>
<dbReference type="Proteomes" id="UP000320184">
    <property type="component" value="Unassembled WGS sequence"/>
</dbReference>
<dbReference type="GO" id="GO:0042910">
    <property type="term" value="F:xenobiotic transmembrane transporter activity"/>
    <property type="evidence" value="ECO:0007669"/>
    <property type="project" value="InterPro"/>
</dbReference>
<protein>
    <submittedName>
        <fullName evidence="3">MATE family efflux transporter</fullName>
    </submittedName>
</protein>
<dbReference type="PANTHER" id="PTHR43298:SF2">
    <property type="entry name" value="FMN_FAD EXPORTER YEEO-RELATED"/>
    <property type="match status" value="1"/>
</dbReference>
<proteinExistence type="predicted"/>
<feature type="transmembrane region" description="Helical" evidence="2">
    <location>
        <begin position="43"/>
        <end position="69"/>
    </location>
</feature>
<comment type="caution">
    <text evidence="3">The sequence shown here is derived from an EMBL/GenBank/DDBJ whole genome shotgun (WGS) entry which is preliminary data.</text>
</comment>
<feature type="transmembrane region" description="Helical" evidence="2">
    <location>
        <begin position="6"/>
        <end position="23"/>
    </location>
</feature>
<dbReference type="InterPro" id="IPR002528">
    <property type="entry name" value="MATE_fam"/>
</dbReference>
<gene>
    <name evidence="3" type="ORF">E6K73_01045</name>
</gene>
<reference evidence="3 4" key="1">
    <citation type="journal article" date="2019" name="Nat. Microbiol.">
        <title>Mediterranean grassland soil C-N compound turnover is dependent on rainfall and depth, and is mediated by genomically divergent microorganisms.</title>
        <authorList>
            <person name="Diamond S."/>
            <person name="Andeer P.F."/>
            <person name="Li Z."/>
            <person name="Crits-Christoph A."/>
            <person name="Burstein D."/>
            <person name="Anantharaman K."/>
            <person name="Lane K.R."/>
            <person name="Thomas B.C."/>
            <person name="Pan C."/>
            <person name="Northen T.R."/>
            <person name="Banfield J.F."/>
        </authorList>
    </citation>
    <scope>NUCLEOTIDE SEQUENCE [LARGE SCALE GENOMIC DNA]</scope>
    <source>
        <strain evidence="3">WS_3</strain>
    </source>
</reference>
<feature type="non-terminal residue" evidence="3">
    <location>
        <position position="1"/>
    </location>
</feature>
<feature type="transmembrane region" description="Helical" evidence="2">
    <location>
        <begin position="89"/>
        <end position="108"/>
    </location>
</feature>
<dbReference type="Pfam" id="PF01554">
    <property type="entry name" value="MatE"/>
    <property type="match status" value="1"/>
</dbReference>
<dbReference type="InterPro" id="IPR050222">
    <property type="entry name" value="MATE_MdtK"/>
</dbReference>
<sequence>VTGAALATFVAVAVGTVWLLLYFQPKDAYLKFMVADWKPRLDLWATMLKIGMPAGAEFALMAVYLVVVYTIIRPFGSAAQAGFGIGLRIIQAMFMPVVALGFAVAPVAGQNFGARQPHRVRDTFKSAVVLAAVGMGVLALLCHIAPAAMIRVFSGDPQVVAVGDEYLRIVSWNFVASGIVFVSSSMFQAIGNTVPSLLSSFVRIVVVALPAFWLSRLPGFELRWMWYLSVVAVTLQMVMSLLLLQREFRLRLELEPAPVG</sequence>
<keyword evidence="1" id="KW-0813">Transport</keyword>
<feature type="transmembrane region" description="Helical" evidence="2">
    <location>
        <begin position="169"/>
        <end position="187"/>
    </location>
</feature>
<feature type="transmembrane region" description="Helical" evidence="2">
    <location>
        <begin position="225"/>
        <end position="244"/>
    </location>
</feature>
<keyword evidence="2" id="KW-0472">Membrane</keyword>
<organism evidence="3 4">
    <name type="scientific">Eiseniibacteriota bacterium</name>
    <dbReference type="NCBI Taxonomy" id="2212470"/>
    <lineage>
        <taxon>Bacteria</taxon>
        <taxon>Candidatus Eiseniibacteriota</taxon>
    </lineage>
</organism>
<keyword evidence="2" id="KW-0812">Transmembrane</keyword>
<evidence type="ECO:0000256" key="1">
    <source>
        <dbReference type="ARBA" id="ARBA00022448"/>
    </source>
</evidence>
<keyword evidence="2" id="KW-1133">Transmembrane helix</keyword>
<accession>A0A538SQN4</accession>
<evidence type="ECO:0000313" key="3">
    <source>
        <dbReference type="EMBL" id="TMQ53657.1"/>
    </source>
</evidence>
<dbReference type="AlphaFoldDB" id="A0A538SQN4"/>
<feature type="transmembrane region" description="Helical" evidence="2">
    <location>
        <begin position="128"/>
        <end position="149"/>
    </location>
</feature>
<dbReference type="GO" id="GO:0005886">
    <property type="term" value="C:plasma membrane"/>
    <property type="evidence" value="ECO:0007669"/>
    <property type="project" value="TreeGrafter"/>
</dbReference>